<feature type="coiled-coil region" evidence="1">
    <location>
        <begin position="63"/>
        <end position="90"/>
    </location>
</feature>
<organism evidence="2">
    <name type="scientific">Alexandrium monilatum</name>
    <dbReference type="NCBI Taxonomy" id="311494"/>
    <lineage>
        <taxon>Eukaryota</taxon>
        <taxon>Sar</taxon>
        <taxon>Alveolata</taxon>
        <taxon>Dinophyceae</taxon>
        <taxon>Gonyaulacales</taxon>
        <taxon>Pyrocystaceae</taxon>
        <taxon>Alexandrium</taxon>
    </lineage>
</organism>
<evidence type="ECO:0000313" key="2">
    <source>
        <dbReference type="EMBL" id="CAE4583036.1"/>
    </source>
</evidence>
<name>A0A7S4QGK9_9DINO</name>
<gene>
    <name evidence="2" type="ORF">AMON00008_LOCUS20134</name>
</gene>
<protein>
    <submittedName>
        <fullName evidence="2">Uncharacterized protein</fullName>
    </submittedName>
</protein>
<dbReference type="EMBL" id="HBNR01029534">
    <property type="protein sequence ID" value="CAE4583036.1"/>
    <property type="molecule type" value="Transcribed_RNA"/>
</dbReference>
<sequence>MAQEHQEYISSKINPILESLVTQVLLERPDNPVPFMVKLLAKQTKQGEKTSLEQLGQVGVGEADRLRSEVKSLQDEVRELEAKLDAARGVAPQAEKPEAAAAAVEA</sequence>
<accession>A0A7S4QGK9</accession>
<dbReference type="CDD" id="cd22964">
    <property type="entry name" value="DD_CrRSP_unchar"/>
    <property type="match status" value="1"/>
</dbReference>
<dbReference type="SUPFAM" id="SSF47391">
    <property type="entry name" value="Dimerization-anchoring domain of cAMP-dependent PK regulatory subunit"/>
    <property type="match status" value="1"/>
</dbReference>
<dbReference type="Pfam" id="PF17824">
    <property type="entry name" value="DUF5586"/>
    <property type="match status" value="1"/>
</dbReference>
<reference evidence="2" key="1">
    <citation type="submission" date="2021-01" db="EMBL/GenBank/DDBJ databases">
        <authorList>
            <person name="Corre E."/>
            <person name="Pelletier E."/>
            <person name="Niang G."/>
            <person name="Scheremetjew M."/>
            <person name="Finn R."/>
            <person name="Kale V."/>
            <person name="Holt S."/>
            <person name="Cochrane G."/>
            <person name="Meng A."/>
            <person name="Brown T."/>
            <person name="Cohen L."/>
        </authorList>
    </citation>
    <scope>NUCLEOTIDE SEQUENCE</scope>
    <source>
        <strain evidence="2">CCMP3105</strain>
    </source>
</reference>
<dbReference type="AlphaFoldDB" id="A0A7S4QGK9"/>
<dbReference type="InterPro" id="IPR040687">
    <property type="entry name" value="DUF5586"/>
</dbReference>
<proteinExistence type="predicted"/>
<evidence type="ECO:0000256" key="1">
    <source>
        <dbReference type="SAM" id="Coils"/>
    </source>
</evidence>
<keyword evidence="1" id="KW-0175">Coiled coil</keyword>